<evidence type="ECO:0000256" key="1">
    <source>
        <dbReference type="ARBA" id="ARBA00022723"/>
    </source>
</evidence>
<dbReference type="SUPFAM" id="SSF51182">
    <property type="entry name" value="RmlC-like cupins"/>
    <property type="match status" value="1"/>
</dbReference>
<feature type="binding site" evidence="3">
    <location>
        <position position="370"/>
    </location>
    <ligand>
        <name>Mn(2+)</name>
        <dbReference type="ChEBI" id="CHEBI:29035"/>
        <label>2</label>
    </ligand>
</feature>
<sequence length="492" mass="53635">MRPDWIYTLVQLATLANSIHHVQGLPSLSSDQLRAESPVSDESGTGAALRGQKELLGIVPNELNTAYSGEIPDNKYELAPGQTASADLGVPFTFKDTPNPQPIRGDLGSTDPGPRTYNYDRLNPDALAPPGSDKGDVKQAKWPLGLSHNRILPGHAGWSRQENTQVFPIATQMAGVDMKLAPWAYRELHWHTANEWSIVLNGSVRVQTLNEDGQTFVDDLAAGDVWYFPSGLPHSLQALDEGAEFMLVFDQGDFDDGGTGLLSEMFLRNPKEVLSKNFRAPLSELDDLPKDQLYIFNGTPASKELSEQNVTGPAGVASGSESYTYHFSKQAAYEVPGGSIKIIDPENFPVARNFSAALVTIKPGAMREIHWHGTSDEWGFFLAGNARVSVYVAPASGATFDFSAGDISYVPASATHYIENTGTEDVVFLEMLQAPRFTDISVAQWLRLTPKQIIKDTLHVPDSFLERLSPDKQYIVQGNSDPMAVSEGKGTA</sequence>
<dbReference type="OrthoDB" id="10263073at2759"/>
<evidence type="ECO:0000256" key="2">
    <source>
        <dbReference type="PIRSR" id="PIRSR617774-1"/>
    </source>
</evidence>
<dbReference type="Pfam" id="PF00190">
    <property type="entry name" value="Cupin_1"/>
    <property type="match status" value="2"/>
</dbReference>
<comment type="caution">
    <text evidence="6">The sequence shown here is derived from an EMBL/GenBank/DDBJ whole genome shotgun (WGS) entry which is preliminary data.</text>
</comment>
<feature type="binding site" evidence="3">
    <location>
        <position position="377"/>
    </location>
    <ligand>
        <name>Mn(2+)</name>
        <dbReference type="ChEBI" id="CHEBI:29035"/>
        <label>2</label>
    </ligand>
</feature>
<evidence type="ECO:0000313" key="6">
    <source>
        <dbReference type="EMBL" id="KAJ5172617.1"/>
    </source>
</evidence>
<gene>
    <name evidence="6" type="ORF">N7492_005210</name>
</gene>
<dbReference type="AlphaFoldDB" id="A0A9W9LQX9"/>
<dbReference type="InterPro" id="IPR014710">
    <property type="entry name" value="RmlC-like_jellyroll"/>
</dbReference>
<proteinExistence type="predicted"/>
<keyword evidence="3" id="KW-0464">Manganese</keyword>
<keyword evidence="7" id="KW-1185">Reference proteome</keyword>
<accession>A0A9W9LQX9</accession>
<dbReference type="Gene3D" id="2.60.120.10">
    <property type="entry name" value="Jelly Rolls"/>
    <property type="match status" value="2"/>
</dbReference>
<protein>
    <recommendedName>
        <fullName evidence="5">Cupin type-1 domain-containing protein</fullName>
    </recommendedName>
</protein>
<dbReference type="InterPro" id="IPR017774">
    <property type="entry name" value="Bicupin_oxalate_deCO2ase/Oxase"/>
</dbReference>
<organism evidence="6 7">
    <name type="scientific">Penicillium capsulatum</name>
    <dbReference type="NCBI Taxonomy" id="69766"/>
    <lineage>
        <taxon>Eukaryota</taxon>
        <taxon>Fungi</taxon>
        <taxon>Dikarya</taxon>
        <taxon>Ascomycota</taxon>
        <taxon>Pezizomycotina</taxon>
        <taxon>Eurotiomycetes</taxon>
        <taxon>Eurotiomycetidae</taxon>
        <taxon>Eurotiales</taxon>
        <taxon>Aspergillaceae</taxon>
        <taxon>Penicillium</taxon>
    </lineage>
</organism>
<comment type="cofactor">
    <cofactor evidence="3">
        <name>Mn(2+)</name>
        <dbReference type="ChEBI" id="CHEBI:29035"/>
    </cofactor>
    <text evidence="3">Binds 2 manganese ions per subunit.</text>
</comment>
<dbReference type="GO" id="GO:0046872">
    <property type="term" value="F:metal ion binding"/>
    <property type="evidence" value="ECO:0007669"/>
    <property type="project" value="UniProtKB-KW"/>
</dbReference>
<feature type="region of interest" description="Disordered" evidence="4">
    <location>
        <begin position="95"/>
        <end position="115"/>
    </location>
</feature>
<name>A0A9W9LQX9_9EURO</name>
<dbReference type="InterPro" id="IPR006045">
    <property type="entry name" value="Cupin_1"/>
</dbReference>
<feature type="binding site" evidence="3">
    <location>
        <position position="189"/>
    </location>
    <ligand>
        <name>Mn(2+)</name>
        <dbReference type="ChEBI" id="CHEBI:29035"/>
        <label>1</label>
    </ligand>
</feature>
<feature type="binding site" evidence="3">
    <location>
        <position position="234"/>
    </location>
    <ligand>
        <name>Mn(2+)</name>
        <dbReference type="ChEBI" id="CHEBI:29035"/>
        <label>1</label>
    </ligand>
</feature>
<reference evidence="6" key="1">
    <citation type="submission" date="2022-11" db="EMBL/GenBank/DDBJ databases">
        <authorList>
            <person name="Petersen C."/>
        </authorList>
    </citation>
    <scope>NUCLEOTIDE SEQUENCE</scope>
    <source>
        <strain evidence="6">IBT 21917</strain>
    </source>
</reference>
<dbReference type="EMBL" id="JAPQKO010000003">
    <property type="protein sequence ID" value="KAJ5172617.1"/>
    <property type="molecule type" value="Genomic_DNA"/>
</dbReference>
<dbReference type="PANTHER" id="PTHR35848:SF9">
    <property type="entry name" value="SLL1358 PROTEIN"/>
    <property type="match status" value="1"/>
</dbReference>
<dbReference type="NCBIfam" id="TIGR03404">
    <property type="entry name" value="bicupin_oxalic"/>
    <property type="match status" value="1"/>
</dbReference>
<evidence type="ECO:0000259" key="5">
    <source>
        <dbReference type="SMART" id="SM00835"/>
    </source>
</evidence>
<feature type="binding site" evidence="3">
    <location>
        <position position="416"/>
    </location>
    <ligand>
        <name>Mn(2+)</name>
        <dbReference type="ChEBI" id="CHEBI:29035"/>
        <label>2</label>
    </ligand>
</feature>
<dbReference type="SMART" id="SM00835">
    <property type="entry name" value="Cupin_1"/>
    <property type="match status" value="2"/>
</dbReference>
<reference evidence="6" key="2">
    <citation type="journal article" date="2023" name="IMA Fungus">
        <title>Comparative genomic study of the Penicillium genus elucidates a diverse pangenome and 15 lateral gene transfer events.</title>
        <authorList>
            <person name="Petersen C."/>
            <person name="Sorensen T."/>
            <person name="Nielsen M.R."/>
            <person name="Sondergaard T.E."/>
            <person name="Sorensen J.L."/>
            <person name="Fitzpatrick D.A."/>
            <person name="Frisvad J.C."/>
            <person name="Nielsen K.L."/>
        </authorList>
    </citation>
    <scope>NUCLEOTIDE SEQUENCE</scope>
    <source>
        <strain evidence="6">IBT 21917</strain>
    </source>
</reference>
<feature type="domain" description="Cupin type-1" evidence="5">
    <location>
        <begin position="144"/>
        <end position="286"/>
    </location>
</feature>
<feature type="binding site" evidence="3">
    <location>
        <position position="372"/>
    </location>
    <ligand>
        <name>Mn(2+)</name>
        <dbReference type="ChEBI" id="CHEBI:29035"/>
        <label>2</label>
    </ligand>
</feature>
<feature type="domain" description="Cupin type-1" evidence="5">
    <location>
        <begin position="325"/>
        <end position="466"/>
    </location>
</feature>
<dbReference type="InterPro" id="IPR051610">
    <property type="entry name" value="GPI/OXD"/>
</dbReference>
<feature type="binding site" evidence="3">
    <location>
        <position position="195"/>
    </location>
    <ligand>
        <name>Mn(2+)</name>
        <dbReference type="ChEBI" id="CHEBI:29035"/>
        <label>1</label>
    </ligand>
</feature>
<keyword evidence="1 3" id="KW-0479">Metal-binding</keyword>
<dbReference type="PANTHER" id="PTHR35848">
    <property type="entry name" value="OXALATE-BINDING PROTEIN"/>
    <property type="match status" value="1"/>
</dbReference>
<feature type="binding site" evidence="3">
    <location>
        <position position="191"/>
    </location>
    <ligand>
        <name>Mn(2+)</name>
        <dbReference type="ChEBI" id="CHEBI:29035"/>
        <label>1</label>
    </ligand>
</feature>
<evidence type="ECO:0000313" key="7">
    <source>
        <dbReference type="Proteomes" id="UP001146351"/>
    </source>
</evidence>
<dbReference type="CDD" id="cd20305">
    <property type="entry name" value="cupin_OxDC_C"/>
    <property type="match status" value="1"/>
</dbReference>
<dbReference type="Proteomes" id="UP001146351">
    <property type="component" value="Unassembled WGS sequence"/>
</dbReference>
<dbReference type="InterPro" id="IPR011051">
    <property type="entry name" value="RmlC_Cupin_sf"/>
</dbReference>
<evidence type="ECO:0000256" key="3">
    <source>
        <dbReference type="PIRSR" id="PIRSR617774-2"/>
    </source>
</evidence>
<feature type="active site" description="Proton donor" evidence="2">
    <location>
        <position position="430"/>
    </location>
</feature>
<dbReference type="CDD" id="cd20304">
    <property type="entry name" value="cupin_OxDC_N"/>
    <property type="match status" value="1"/>
</dbReference>
<evidence type="ECO:0000256" key="4">
    <source>
        <dbReference type="SAM" id="MobiDB-lite"/>
    </source>
</evidence>
<dbReference type="GO" id="GO:0033609">
    <property type="term" value="P:oxalate metabolic process"/>
    <property type="evidence" value="ECO:0007669"/>
    <property type="project" value="InterPro"/>
</dbReference>